<keyword evidence="3" id="KW-0804">Transcription</keyword>
<dbReference type="Pfam" id="PF07729">
    <property type="entry name" value="FCD"/>
    <property type="match status" value="1"/>
</dbReference>
<reference evidence="5 6" key="1">
    <citation type="submission" date="2016-10" db="EMBL/GenBank/DDBJ databases">
        <authorList>
            <person name="Varghese N."/>
            <person name="Submissions S."/>
        </authorList>
    </citation>
    <scope>NUCLEOTIDE SEQUENCE [LARGE SCALE GENOMIC DNA]</scope>
    <source>
        <strain evidence="5 6">DSM 18839</strain>
    </source>
</reference>
<keyword evidence="1" id="KW-0805">Transcription regulation</keyword>
<evidence type="ECO:0000313" key="6">
    <source>
        <dbReference type="Proteomes" id="UP000198615"/>
    </source>
</evidence>
<dbReference type="PRINTS" id="PR00035">
    <property type="entry name" value="HTHGNTR"/>
</dbReference>
<feature type="domain" description="HTH gntR-type" evidence="4">
    <location>
        <begin position="13"/>
        <end position="82"/>
    </location>
</feature>
<name>A0A8G2BGI2_9PROT</name>
<dbReference type="GO" id="GO:0003700">
    <property type="term" value="F:DNA-binding transcription factor activity"/>
    <property type="evidence" value="ECO:0007669"/>
    <property type="project" value="InterPro"/>
</dbReference>
<dbReference type="PANTHER" id="PTHR43537">
    <property type="entry name" value="TRANSCRIPTIONAL REGULATOR, GNTR FAMILY"/>
    <property type="match status" value="1"/>
</dbReference>
<dbReference type="GO" id="GO:0003677">
    <property type="term" value="F:DNA binding"/>
    <property type="evidence" value="ECO:0007669"/>
    <property type="project" value="UniProtKB-KW"/>
</dbReference>
<evidence type="ECO:0000259" key="4">
    <source>
        <dbReference type="PROSITE" id="PS50949"/>
    </source>
</evidence>
<evidence type="ECO:0000256" key="3">
    <source>
        <dbReference type="ARBA" id="ARBA00023163"/>
    </source>
</evidence>
<dbReference type="InterPro" id="IPR000524">
    <property type="entry name" value="Tscrpt_reg_HTH_GntR"/>
</dbReference>
<gene>
    <name evidence="5" type="ORF">SAMN05660686_01506</name>
</gene>
<dbReference type="SUPFAM" id="SSF46785">
    <property type="entry name" value="Winged helix' DNA-binding domain"/>
    <property type="match status" value="1"/>
</dbReference>
<dbReference type="OrthoDB" id="9812645at2"/>
<dbReference type="SMART" id="SM00895">
    <property type="entry name" value="FCD"/>
    <property type="match status" value="1"/>
</dbReference>
<dbReference type="InterPro" id="IPR008920">
    <property type="entry name" value="TF_FadR/GntR_C"/>
</dbReference>
<dbReference type="PANTHER" id="PTHR43537:SF5">
    <property type="entry name" value="UXU OPERON TRANSCRIPTIONAL REGULATOR"/>
    <property type="match status" value="1"/>
</dbReference>
<dbReference type="PROSITE" id="PS50949">
    <property type="entry name" value="HTH_GNTR"/>
    <property type="match status" value="1"/>
</dbReference>
<comment type="caution">
    <text evidence="5">The sequence shown here is derived from an EMBL/GenBank/DDBJ whole genome shotgun (WGS) entry which is preliminary data.</text>
</comment>
<evidence type="ECO:0000313" key="5">
    <source>
        <dbReference type="EMBL" id="SDF51591.1"/>
    </source>
</evidence>
<keyword evidence="6" id="KW-1185">Reference proteome</keyword>
<dbReference type="CDD" id="cd07377">
    <property type="entry name" value="WHTH_GntR"/>
    <property type="match status" value="1"/>
</dbReference>
<dbReference type="InterPro" id="IPR036388">
    <property type="entry name" value="WH-like_DNA-bd_sf"/>
</dbReference>
<protein>
    <submittedName>
        <fullName evidence="5">DNA-binding transcriptional regulator, FadR family</fullName>
    </submittedName>
</protein>
<dbReference type="InterPro" id="IPR036390">
    <property type="entry name" value="WH_DNA-bd_sf"/>
</dbReference>
<dbReference type="Proteomes" id="UP000198615">
    <property type="component" value="Unassembled WGS sequence"/>
</dbReference>
<dbReference type="SMART" id="SM00345">
    <property type="entry name" value="HTH_GNTR"/>
    <property type="match status" value="1"/>
</dbReference>
<dbReference type="SUPFAM" id="SSF48008">
    <property type="entry name" value="GntR ligand-binding domain-like"/>
    <property type="match status" value="1"/>
</dbReference>
<dbReference type="Gene3D" id="1.10.10.10">
    <property type="entry name" value="Winged helix-like DNA-binding domain superfamily/Winged helix DNA-binding domain"/>
    <property type="match status" value="1"/>
</dbReference>
<evidence type="ECO:0000256" key="2">
    <source>
        <dbReference type="ARBA" id="ARBA00023125"/>
    </source>
</evidence>
<keyword evidence="2 5" id="KW-0238">DNA-binding</keyword>
<organism evidence="5 6">
    <name type="scientific">Thalassobaculum litoreum DSM 18839</name>
    <dbReference type="NCBI Taxonomy" id="1123362"/>
    <lineage>
        <taxon>Bacteria</taxon>
        <taxon>Pseudomonadati</taxon>
        <taxon>Pseudomonadota</taxon>
        <taxon>Alphaproteobacteria</taxon>
        <taxon>Rhodospirillales</taxon>
        <taxon>Thalassobaculaceae</taxon>
        <taxon>Thalassobaculum</taxon>
    </lineage>
</organism>
<proteinExistence type="predicted"/>
<dbReference type="Gene3D" id="1.20.120.530">
    <property type="entry name" value="GntR ligand-binding domain-like"/>
    <property type="match status" value="1"/>
</dbReference>
<dbReference type="Pfam" id="PF00392">
    <property type="entry name" value="GntR"/>
    <property type="match status" value="1"/>
</dbReference>
<dbReference type="EMBL" id="FNBW01000004">
    <property type="protein sequence ID" value="SDF51591.1"/>
    <property type="molecule type" value="Genomic_DNA"/>
</dbReference>
<evidence type="ECO:0000256" key="1">
    <source>
        <dbReference type="ARBA" id="ARBA00023015"/>
    </source>
</evidence>
<dbReference type="AlphaFoldDB" id="A0A8G2BGI2"/>
<sequence length="246" mass="26619">MTSTFSLDPIQTEPAYRVAARALREKIVSGEIEVGSVLPSEMAMAALLSVNRSTVREAIRSLEETGVVARRPGGKKLFVTAPPPETLSDRMTTAMVLHKVTVEELWRAMLVLEPGTAALAARHATEAQLAALEANLAATRSQGADAAAIAALDLAFHDLIAEASGNRAIQLARQPLGALFYPAFERIFQHLDAGSRMYDAHRAIVDALKARDPDTAEEWMRKHIVDFRRGWKLAGLDLAAPVTATT</sequence>
<dbReference type="RefSeq" id="WP_028793245.1">
    <property type="nucleotide sequence ID" value="NZ_FNBW01000004.1"/>
</dbReference>
<dbReference type="InterPro" id="IPR011711">
    <property type="entry name" value="GntR_C"/>
</dbReference>
<accession>A0A8G2BGI2</accession>